<comment type="caution">
    <text evidence="1">The sequence shown here is derived from an EMBL/GenBank/DDBJ whole genome shotgun (WGS) entry which is preliminary data.</text>
</comment>
<sequence>MKIPTIHGYIDRRILINFTADPKSVEKIIPFPFRPKLYKDKAIVGICLIRLKNIKPKGFPDFVGVNSENGAHRIAVEWDENGETKSGVYIPISRSSSSVGIDPVRLSIGKGVIEKDAKSASIQSQ</sequence>
<evidence type="ECO:0000313" key="1">
    <source>
        <dbReference type="EMBL" id="MCC9063409.1"/>
    </source>
</evidence>
<keyword evidence="2" id="KW-1185">Reference proteome</keyword>
<organism evidence="1 2">
    <name type="scientific">Flavobacterium piscisymbiosum</name>
    <dbReference type="NCBI Taxonomy" id="2893753"/>
    <lineage>
        <taxon>Bacteria</taxon>
        <taxon>Pseudomonadati</taxon>
        <taxon>Bacteroidota</taxon>
        <taxon>Flavobacteriia</taxon>
        <taxon>Flavobacteriales</taxon>
        <taxon>Flavobacteriaceae</taxon>
        <taxon>Flavobacterium</taxon>
    </lineage>
</organism>
<evidence type="ECO:0000313" key="2">
    <source>
        <dbReference type="Proteomes" id="UP001430679"/>
    </source>
</evidence>
<dbReference type="Proteomes" id="UP001430679">
    <property type="component" value="Unassembled WGS sequence"/>
</dbReference>
<proteinExistence type="predicted"/>
<gene>
    <name evidence="1" type="ORF">LNP81_10425</name>
</gene>
<name>A0ABS8MD64_9FLAO</name>
<protein>
    <submittedName>
        <fullName evidence="1">DUF2071 domain-containing protein</fullName>
    </submittedName>
</protein>
<dbReference type="EMBL" id="JAJJMM010000001">
    <property type="protein sequence ID" value="MCC9063409.1"/>
    <property type="molecule type" value="Genomic_DNA"/>
</dbReference>
<accession>A0ABS8MD64</accession>
<reference evidence="1" key="1">
    <citation type="submission" date="2021-11" db="EMBL/GenBank/DDBJ databases">
        <title>Description of novel Flavobacterium species.</title>
        <authorList>
            <person name="Saticioglu I.B."/>
            <person name="Ay H."/>
            <person name="Altun S."/>
            <person name="Duman M."/>
        </authorList>
    </citation>
    <scope>NUCLEOTIDE SEQUENCE</scope>
    <source>
        <strain evidence="1">F-30</strain>
    </source>
</reference>
<dbReference type="RefSeq" id="WP_230035607.1">
    <property type="nucleotide sequence ID" value="NZ_JAJJMM010000001.1"/>
</dbReference>